<sequence>MVAKKQVLVSLDTVFYDKVLTPLCLDVELAKVNLDRGHLRPRLRDSHRHRQRPDGKRVVSFPPSHWWDDWNRRDDGKFHGRNTRGGRYGKQLGRFAATPLNDRGNWRHGIPFGSSSKLSVVLEKFSTSVCSTLHSAATVENGTVKHDTVGIAESDTGEIGVPFFANVHGGTA</sequence>
<keyword evidence="2" id="KW-1185">Reference proteome</keyword>
<evidence type="ECO:0000313" key="1">
    <source>
        <dbReference type="EMBL" id="KAK3286531.1"/>
    </source>
</evidence>
<name>A0AAE0LIE5_9CHLO</name>
<reference evidence="1 2" key="1">
    <citation type="journal article" date="2015" name="Genome Biol. Evol.">
        <title>Comparative Genomics of a Bacterivorous Green Alga Reveals Evolutionary Causalities and Consequences of Phago-Mixotrophic Mode of Nutrition.</title>
        <authorList>
            <person name="Burns J.A."/>
            <person name="Paasch A."/>
            <person name="Narechania A."/>
            <person name="Kim E."/>
        </authorList>
    </citation>
    <scope>NUCLEOTIDE SEQUENCE [LARGE SCALE GENOMIC DNA]</scope>
    <source>
        <strain evidence="1 2">PLY_AMNH</strain>
    </source>
</reference>
<gene>
    <name evidence="1" type="ORF">CYMTET_5918</name>
</gene>
<organism evidence="1 2">
    <name type="scientific">Cymbomonas tetramitiformis</name>
    <dbReference type="NCBI Taxonomy" id="36881"/>
    <lineage>
        <taxon>Eukaryota</taxon>
        <taxon>Viridiplantae</taxon>
        <taxon>Chlorophyta</taxon>
        <taxon>Pyramimonadophyceae</taxon>
        <taxon>Pyramimonadales</taxon>
        <taxon>Pyramimonadaceae</taxon>
        <taxon>Cymbomonas</taxon>
    </lineage>
</organism>
<accession>A0AAE0LIE5</accession>
<dbReference type="AlphaFoldDB" id="A0AAE0LIE5"/>
<dbReference type="EMBL" id="LGRX02001233">
    <property type="protein sequence ID" value="KAK3286531.1"/>
    <property type="molecule type" value="Genomic_DNA"/>
</dbReference>
<proteinExistence type="predicted"/>
<protein>
    <submittedName>
        <fullName evidence="1">Uncharacterized protein</fullName>
    </submittedName>
</protein>
<comment type="caution">
    <text evidence="1">The sequence shown here is derived from an EMBL/GenBank/DDBJ whole genome shotgun (WGS) entry which is preliminary data.</text>
</comment>
<dbReference type="Proteomes" id="UP001190700">
    <property type="component" value="Unassembled WGS sequence"/>
</dbReference>
<evidence type="ECO:0000313" key="2">
    <source>
        <dbReference type="Proteomes" id="UP001190700"/>
    </source>
</evidence>